<feature type="region of interest" description="Disordered" evidence="1">
    <location>
        <begin position="53"/>
        <end position="94"/>
    </location>
</feature>
<evidence type="ECO:0000313" key="3">
    <source>
        <dbReference type="Proteomes" id="UP001556367"/>
    </source>
</evidence>
<reference evidence="3" key="1">
    <citation type="submission" date="2024-06" db="EMBL/GenBank/DDBJ databases">
        <title>Multi-omics analyses provide insights into the biosynthesis of the anticancer antibiotic pleurotin in Hohenbuehelia grisea.</title>
        <authorList>
            <person name="Weaver J.A."/>
            <person name="Alberti F."/>
        </authorList>
    </citation>
    <scope>NUCLEOTIDE SEQUENCE [LARGE SCALE GENOMIC DNA]</scope>
    <source>
        <strain evidence="3">T-177</strain>
    </source>
</reference>
<accession>A0ABR3JUY9</accession>
<feature type="compositionally biased region" description="Polar residues" evidence="1">
    <location>
        <begin position="58"/>
        <end position="94"/>
    </location>
</feature>
<evidence type="ECO:0000313" key="2">
    <source>
        <dbReference type="EMBL" id="KAL0959190.1"/>
    </source>
</evidence>
<name>A0ABR3JUY9_9AGAR</name>
<dbReference type="EMBL" id="JASNQZ010000003">
    <property type="protein sequence ID" value="KAL0959190.1"/>
    <property type="molecule type" value="Genomic_DNA"/>
</dbReference>
<gene>
    <name evidence="2" type="ORF">HGRIS_014471</name>
</gene>
<organism evidence="2 3">
    <name type="scientific">Hohenbuehelia grisea</name>
    <dbReference type="NCBI Taxonomy" id="104357"/>
    <lineage>
        <taxon>Eukaryota</taxon>
        <taxon>Fungi</taxon>
        <taxon>Dikarya</taxon>
        <taxon>Basidiomycota</taxon>
        <taxon>Agaricomycotina</taxon>
        <taxon>Agaricomycetes</taxon>
        <taxon>Agaricomycetidae</taxon>
        <taxon>Agaricales</taxon>
        <taxon>Pleurotineae</taxon>
        <taxon>Pleurotaceae</taxon>
        <taxon>Hohenbuehelia</taxon>
    </lineage>
</organism>
<dbReference type="Proteomes" id="UP001556367">
    <property type="component" value="Unassembled WGS sequence"/>
</dbReference>
<keyword evidence="3" id="KW-1185">Reference proteome</keyword>
<comment type="caution">
    <text evidence="2">The sequence shown here is derived from an EMBL/GenBank/DDBJ whole genome shotgun (WGS) entry which is preliminary data.</text>
</comment>
<proteinExistence type="predicted"/>
<sequence length="126" mass="13565">MLQGHEGHDGLWSSKSFDAVRIAVPIPRGGTLSVAHHQSFGLASLKTAAEVDADIKPSTPNTPRCTNSRSSSMTQKPKPSLSATTPSAMNSTRSSRLCTQPWYQALPRLAGRRLPEACFGFPITFV</sequence>
<protein>
    <submittedName>
        <fullName evidence="2">Uncharacterized protein</fullName>
    </submittedName>
</protein>
<evidence type="ECO:0000256" key="1">
    <source>
        <dbReference type="SAM" id="MobiDB-lite"/>
    </source>
</evidence>